<evidence type="ECO:0000313" key="1">
    <source>
        <dbReference type="EMBL" id="MXU86014.1"/>
    </source>
</evidence>
<dbReference type="EMBL" id="GIFC01003931">
    <property type="protein sequence ID" value="MXU86014.1"/>
    <property type="molecule type" value="Transcribed_RNA"/>
</dbReference>
<sequence length="89" mass="10241">MLSLMLSRRCARTSFILMCTFPSCPSCIVEEGRSDLWRTPQTRRCGRHRSAFCLPKTKTHGALFTRHAGSKLKTRPIRHVCLVCLFCRN</sequence>
<protein>
    <submittedName>
        <fullName evidence="1">Putative secreted protein</fullName>
    </submittedName>
</protein>
<name>A0A6B0UAN2_IXORI</name>
<proteinExistence type="predicted"/>
<accession>A0A6B0UAN2</accession>
<reference evidence="1" key="1">
    <citation type="submission" date="2019-12" db="EMBL/GenBank/DDBJ databases">
        <title>An insight into the sialome of adult female Ixodes ricinus ticks feeding for 6 days.</title>
        <authorList>
            <person name="Perner J."/>
            <person name="Ribeiro J.M.C."/>
        </authorList>
    </citation>
    <scope>NUCLEOTIDE SEQUENCE</scope>
    <source>
        <strain evidence="1">Semi-engorged</strain>
        <tissue evidence="1">Salivary glands</tissue>
    </source>
</reference>
<organism evidence="1">
    <name type="scientific">Ixodes ricinus</name>
    <name type="common">Common tick</name>
    <name type="synonym">Acarus ricinus</name>
    <dbReference type="NCBI Taxonomy" id="34613"/>
    <lineage>
        <taxon>Eukaryota</taxon>
        <taxon>Metazoa</taxon>
        <taxon>Ecdysozoa</taxon>
        <taxon>Arthropoda</taxon>
        <taxon>Chelicerata</taxon>
        <taxon>Arachnida</taxon>
        <taxon>Acari</taxon>
        <taxon>Parasitiformes</taxon>
        <taxon>Ixodida</taxon>
        <taxon>Ixodoidea</taxon>
        <taxon>Ixodidae</taxon>
        <taxon>Ixodinae</taxon>
        <taxon>Ixodes</taxon>
    </lineage>
</organism>
<dbReference type="AlphaFoldDB" id="A0A6B0UAN2"/>